<accession>A0A0D2GVG6</accession>
<evidence type="ECO:0000313" key="2">
    <source>
        <dbReference type="Proteomes" id="UP000053617"/>
    </source>
</evidence>
<dbReference type="EMBL" id="KN847480">
    <property type="protein sequence ID" value="KIX02268.1"/>
    <property type="molecule type" value="Genomic_DNA"/>
</dbReference>
<protein>
    <submittedName>
        <fullName evidence="1">Uncharacterized protein</fullName>
    </submittedName>
</protein>
<dbReference type="Proteomes" id="UP000053617">
    <property type="component" value="Unassembled WGS sequence"/>
</dbReference>
<dbReference type="RefSeq" id="XP_013269404.1">
    <property type="nucleotide sequence ID" value="XM_013413950.1"/>
</dbReference>
<evidence type="ECO:0000313" key="1">
    <source>
        <dbReference type="EMBL" id="KIX02268.1"/>
    </source>
</evidence>
<gene>
    <name evidence="1" type="ORF">Z518_08207</name>
</gene>
<dbReference type="GeneID" id="25296278"/>
<reference evidence="1 2" key="1">
    <citation type="submission" date="2015-01" db="EMBL/GenBank/DDBJ databases">
        <title>The Genome Sequence of Rhinocladiella mackenzie CBS 650.93.</title>
        <authorList>
            <consortium name="The Broad Institute Genomics Platform"/>
            <person name="Cuomo C."/>
            <person name="de Hoog S."/>
            <person name="Gorbushina A."/>
            <person name="Stielow B."/>
            <person name="Teixiera M."/>
            <person name="Abouelleil A."/>
            <person name="Chapman S.B."/>
            <person name="Priest M."/>
            <person name="Young S.K."/>
            <person name="Wortman J."/>
            <person name="Nusbaum C."/>
            <person name="Birren B."/>
        </authorList>
    </citation>
    <scope>NUCLEOTIDE SEQUENCE [LARGE SCALE GENOMIC DNA]</scope>
    <source>
        <strain evidence="1 2">CBS 650.93</strain>
    </source>
</reference>
<keyword evidence="2" id="KW-1185">Reference proteome</keyword>
<proteinExistence type="predicted"/>
<dbReference type="HOGENOM" id="CLU_2623326_0_0_1"/>
<sequence>MVDVDLEHSAHTAVAKRALDGGHKLGGPSSVVHNGFGAGRMRTAICPELDALPESEKWKQGKTDFLREYLRSTIAGEI</sequence>
<dbReference type="AlphaFoldDB" id="A0A0D2GVG6"/>
<organism evidence="1 2">
    <name type="scientific">Rhinocladiella mackenziei CBS 650.93</name>
    <dbReference type="NCBI Taxonomy" id="1442369"/>
    <lineage>
        <taxon>Eukaryota</taxon>
        <taxon>Fungi</taxon>
        <taxon>Dikarya</taxon>
        <taxon>Ascomycota</taxon>
        <taxon>Pezizomycotina</taxon>
        <taxon>Eurotiomycetes</taxon>
        <taxon>Chaetothyriomycetidae</taxon>
        <taxon>Chaetothyriales</taxon>
        <taxon>Herpotrichiellaceae</taxon>
        <taxon>Rhinocladiella</taxon>
    </lineage>
</organism>
<name>A0A0D2GVG6_9EURO</name>
<dbReference type="VEuPathDB" id="FungiDB:Z518_08207"/>